<dbReference type="EMBL" id="CP043435">
    <property type="protein sequence ID" value="QEL44497.1"/>
    <property type="molecule type" value="Genomic_DNA"/>
</dbReference>
<dbReference type="PRINTS" id="PR00313">
    <property type="entry name" value="CABNDNGRPT"/>
</dbReference>
<sequence>MLNKTDVSMLYITIMGMASEGDGNKYWLDYANNNSLGVSSLANIMLDSPGAAKFFGDSLLAGNEKDFVTKIYSIALGNTSDVDGINYWTKAITGGGEFTDSKGNVISVASLSKGDLIGAMINSMVNGGSAESKAIFEAKAAASDYFADATLGKDISGLDEGTTSKLISEINSASDLDKVKSEIDGLKESIDEAGLNKIALTTENDTITGTEGGDLISGVVSSLASENTLNAGDVIDGGAGSDILKVDLKSNFTGLDSSGVIKGVEKISLLNSGLISRTFDAKGIKDVQTLALNSEKGIEVKNLANIADIELTNLQAANFNVDSIYADKVLDGSADVQNLKVNGVGAKGASVAITADKIENLSLNATGKDSFLKDITSKDVSVKGNANLSLATGAKTTTLDASSFGGALDADLSTSASVTSIKGGNGNDKITIKDVAVNVAIDGGAGNDELVIKGAGTLKPTVANIEKVTLDATGALTLAMDNAKDVSELNIKGDKGAVTVVNSNISSLNFLSTVEGTNAVTIDSENLATINYKAGTDAKAAAEASGKVNASEATNLTINLEANTKTTNTNAEVIAEKATSITLNVAEVKEAQAISIAAPKAVSLSINNKSAAGLQTNLDGTDNIVENLTISTDGAFKFVANNHFEKANVVTLSGDNAKSAVTLGNIGSNGAEHDIQITASGLKSGLTVGSVLAVARYIKENNVNVDVSGVTGRVALGNMSGSNVSVNANSSASLKLGNIDVIRTATVNAGAIDGAVDIGDVYAKTANIDLSKTLGNVYVNNITADTISYNGSTLKSNGYHGELNLASAKGKAFTAVVNGSLTNDHIIVKASDATESIKVSGNLDIGNDMATIRSGKKTNSINISELKATNLFETIYLDNTTESNVAVKLGNFISNVVWKLDSSLTTAKLSGDMGTGSQNTVMIDTSKAKYLTAIDISELAGEFNSIIMMAGANTEITEVKGSEKGNDILYFNAINSGADFIKLTDIDHNIDKIAIGGTHSVTVAYAAIADKTVDMTNTDLLMLPHIEQSEIVPHNNTLSIIAGDTYSSINLSHIYGQTTDQVITTLNTATKTVTLGNQVLVDGTGNKVTDIIKADAGKGMVTINGFDKTADKINFTTAVTDKGGLTTATVVTGVKSSDDTNDVHIKVAAGATGVVSFFKGKSGAEADSNFVATDANILNIAKALNSAQDSTTKDATKTAPNGVYIVNVATDGYREAYSYIINIGATNADTDDTIIKIAGVADIAIAQVTQIGRALSEQA</sequence>
<accession>A0AAE6IXX3</accession>
<name>A0AAE6IXX3_CAMFE</name>
<proteinExistence type="predicted"/>
<dbReference type="AlphaFoldDB" id="A0AAE6IXX3"/>
<evidence type="ECO:0000313" key="2">
    <source>
        <dbReference type="Proteomes" id="UP000322035"/>
    </source>
</evidence>
<dbReference type="RefSeq" id="WP_080947443.1">
    <property type="nucleotide sequence ID" value="NZ_CP043435.1"/>
</dbReference>
<dbReference type="Proteomes" id="UP000322035">
    <property type="component" value="Chromosome"/>
</dbReference>
<organism evidence="1 2">
    <name type="scientific">Campylobacter fetus subsp. venerealis NCTC 10354</name>
    <dbReference type="NCBI Taxonomy" id="983328"/>
    <lineage>
        <taxon>Bacteria</taxon>
        <taxon>Pseudomonadati</taxon>
        <taxon>Campylobacterota</taxon>
        <taxon>Epsilonproteobacteria</taxon>
        <taxon>Campylobacterales</taxon>
        <taxon>Campylobacteraceae</taxon>
        <taxon>Campylobacter</taxon>
        <taxon>Campylobacter fetus subsp. venerealis bv. venerealis</taxon>
    </lineage>
</organism>
<gene>
    <name evidence="1" type="primary">sapA7</name>
    <name evidence="1" type="ORF">CFVT_0521</name>
</gene>
<protein>
    <submittedName>
        <fullName evidence="1">Surface array protein A</fullName>
    </submittedName>
</protein>
<evidence type="ECO:0000313" key="1">
    <source>
        <dbReference type="EMBL" id="QEL44497.1"/>
    </source>
</evidence>
<reference evidence="1 2" key="1">
    <citation type="submission" date="2019-08" db="EMBL/GenBank/DDBJ databases">
        <title>Complete genomes of the Campylobacter fetus subsp. venerealis, Campylobacter lari subsp. concheus, Campylobacter sputorum bv. sputorum and Campylobacter volucris type strains.</title>
        <authorList>
            <person name="Miller W.G."/>
            <person name="Yee E."/>
        </authorList>
    </citation>
    <scope>NUCLEOTIDE SEQUENCE [LARGE SCALE GENOMIC DNA]</scope>
    <source>
        <strain evidence="1 2">NCTC 10354</strain>
    </source>
</reference>